<sequence length="85" mass="9835">MLANRSIGFLRASDIHRVDDERTEISKKSIKLIIFAPKEKRKSSPIERLVEIKAHSDEIILPVIAYRIYKQRIANISCPKPHVNK</sequence>
<comment type="caution">
    <text evidence="1">The sequence shown here is derived from an EMBL/GenBank/DDBJ whole genome shotgun (WGS) entry which is preliminary data.</text>
</comment>
<dbReference type="OrthoDB" id="2387460at2759"/>
<reference evidence="2" key="1">
    <citation type="submission" date="2017-01" db="EMBL/GenBank/DDBJ databases">
        <authorList>
            <person name="Wang Y."/>
            <person name="White M."/>
            <person name="Kvist S."/>
            <person name="Moncalvo J.-M."/>
        </authorList>
    </citation>
    <scope>NUCLEOTIDE SEQUENCE [LARGE SCALE GENOMIC DNA]</scope>
    <source>
        <strain evidence="2">ID-206-W2</strain>
    </source>
</reference>
<keyword evidence="2" id="KW-1185">Reference proteome</keyword>
<proteinExistence type="predicted"/>
<name>A0A1R1YLW1_9FUNG</name>
<dbReference type="Proteomes" id="UP000187429">
    <property type="component" value="Unassembled WGS sequence"/>
</dbReference>
<accession>A0A1R1YLW1</accession>
<gene>
    <name evidence="1" type="ORF">AYI69_g2641</name>
</gene>
<evidence type="ECO:0000313" key="1">
    <source>
        <dbReference type="EMBL" id="OMJ27901.1"/>
    </source>
</evidence>
<protein>
    <submittedName>
        <fullName evidence="1">Uncharacterized protein</fullName>
    </submittedName>
</protein>
<dbReference type="EMBL" id="LSSM01000778">
    <property type="protein sequence ID" value="OMJ27901.1"/>
    <property type="molecule type" value="Genomic_DNA"/>
</dbReference>
<dbReference type="AlphaFoldDB" id="A0A1R1YLW1"/>
<organism evidence="1 2">
    <name type="scientific">Smittium culicis</name>
    <dbReference type="NCBI Taxonomy" id="133412"/>
    <lineage>
        <taxon>Eukaryota</taxon>
        <taxon>Fungi</taxon>
        <taxon>Fungi incertae sedis</taxon>
        <taxon>Zoopagomycota</taxon>
        <taxon>Kickxellomycotina</taxon>
        <taxon>Harpellomycetes</taxon>
        <taxon>Harpellales</taxon>
        <taxon>Legeriomycetaceae</taxon>
        <taxon>Smittium</taxon>
    </lineage>
</organism>
<evidence type="ECO:0000313" key="2">
    <source>
        <dbReference type="Proteomes" id="UP000187429"/>
    </source>
</evidence>